<dbReference type="InterPro" id="IPR003265">
    <property type="entry name" value="HhH-GPD_domain"/>
</dbReference>
<dbReference type="NCBIfam" id="TIGR01083">
    <property type="entry name" value="nth"/>
    <property type="match status" value="1"/>
</dbReference>
<name>A0ABX7NF86_9BACT</name>
<feature type="binding site" evidence="10">
    <location>
        <position position="199"/>
    </location>
    <ligand>
        <name>[4Fe-4S] cluster</name>
        <dbReference type="ChEBI" id="CHEBI:49883"/>
    </ligand>
</feature>
<dbReference type="EC" id="4.2.99.18" evidence="10"/>
<proteinExistence type="inferred from homology"/>
<evidence type="ECO:0000256" key="6">
    <source>
        <dbReference type="ARBA" id="ARBA00023004"/>
    </source>
</evidence>
<dbReference type="Pfam" id="PF00730">
    <property type="entry name" value="HhH-GPD"/>
    <property type="match status" value="1"/>
</dbReference>
<dbReference type="PIRSF" id="PIRSF001435">
    <property type="entry name" value="Nth"/>
    <property type="match status" value="1"/>
</dbReference>
<dbReference type="Pfam" id="PF00633">
    <property type="entry name" value="HHH"/>
    <property type="match status" value="1"/>
</dbReference>
<dbReference type="RefSeq" id="WP_206717730.1">
    <property type="nucleotide sequence ID" value="NZ_CP071091.1"/>
</dbReference>
<dbReference type="GO" id="GO:0004519">
    <property type="term" value="F:endonuclease activity"/>
    <property type="evidence" value="ECO:0007669"/>
    <property type="project" value="UniProtKB-KW"/>
</dbReference>
<comment type="catalytic activity">
    <reaction evidence="10">
        <text>2'-deoxyribonucleotide-(2'-deoxyribose 5'-phosphate)-2'-deoxyribonucleotide-DNA = a 3'-end 2'-deoxyribonucleotide-(2,3-dehydro-2,3-deoxyribose 5'-phosphate)-DNA + a 5'-end 5'-phospho-2'-deoxyribonucleoside-DNA + H(+)</text>
        <dbReference type="Rhea" id="RHEA:66592"/>
        <dbReference type="Rhea" id="RHEA-COMP:13180"/>
        <dbReference type="Rhea" id="RHEA-COMP:16897"/>
        <dbReference type="Rhea" id="RHEA-COMP:17067"/>
        <dbReference type="ChEBI" id="CHEBI:15378"/>
        <dbReference type="ChEBI" id="CHEBI:136412"/>
        <dbReference type="ChEBI" id="CHEBI:157695"/>
        <dbReference type="ChEBI" id="CHEBI:167181"/>
        <dbReference type="EC" id="4.2.99.18"/>
    </reaction>
</comment>
<gene>
    <name evidence="10 12" type="primary">nth</name>
    <name evidence="12" type="ORF">JY572_08380</name>
</gene>
<dbReference type="InterPro" id="IPR011257">
    <property type="entry name" value="DNA_glycosylase"/>
</dbReference>
<keyword evidence="12" id="KW-0540">Nuclease</keyword>
<dbReference type="InterPro" id="IPR004035">
    <property type="entry name" value="Endouclease-III_FeS-bd_BS"/>
</dbReference>
<feature type="binding site" evidence="10">
    <location>
        <position position="189"/>
    </location>
    <ligand>
        <name>[4Fe-4S] cluster</name>
        <dbReference type="ChEBI" id="CHEBI:49883"/>
    </ligand>
</feature>
<keyword evidence="9 10" id="KW-0326">Glycosidase</keyword>
<dbReference type="PROSITE" id="PS00764">
    <property type="entry name" value="ENDONUCLEASE_III_1"/>
    <property type="match status" value="1"/>
</dbReference>
<feature type="binding site" evidence="10">
    <location>
        <position position="196"/>
    </location>
    <ligand>
        <name>[4Fe-4S] cluster</name>
        <dbReference type="ChEBI" id="CHEBI:49883"/>
    </ligand>
</feature>
<dbReference type="SMART" id="SM00478">
    <property type="entry name" value="ENDO3c"/>
    <property type="match status" value="1"/>
</dbReference>
<comment type="similarity">
    <text evidence="1 10">Belongs to the Nth/MutY family.</text>
</comment>
<dbReference type="InterPro" id="IPR003651">
    <property type="entry name" value="Endonuclease3_FeS-loop_motif"/>
</dbReference>
<dbReference type="InterPro" id="IPR000445">
    <property type="entry name" value="HhH_motif"/>
</dbReference>
<dbReference type="Gene3D" id="1.10.1670.10">
    <property type="entry name" value="Helix-hairpin-Helix base-excision DNA repair enzymes (C-terminal)"/>
    <property type="match status" value="1"/>
</dbReference>
<dbReference type="PANTHER" id="PTHR10359">
    <property type="entry name" value="A/G-SPECIFIC ADENINE GLYCOSYLASE/ENDONUCLEASE III"/>
    <property type="match status" value="1"/>
</dbReference>
<dbReference type="CDD" id="cd00056">
    <property type="entry name" value="ENDO3c"/>
    <property type="match status" value="1"/>
</dbReference>
<evidence type="ECO:0000256" key="5">
    <source>
        <dbReference type="ARBA" id="ARBA00022801"/>
    </source>
</evidence>
<dbReference type="Pfam" id="PF10576">
    <property type="entry name" value="EndIII_4Fe-2S"/>
    <property type="match status" value="1"/>
</dbReference>
<sequence length="210" mass="23415">MKPAEKAALLLERLRTKYPDARYELNWSTPYELLVATILAAQCTDERVNRVTAVVFPKYPGPRAIADADTAELEEDLKPTGFFKQKTKTVQAMSRALLEDFHGEVPRTIEELVKLPGVARKTANVVLNTAFDIASGIIVDTHVARVSQRLGLTKHDKPEAIEQDLMKLVPQDAWTFFGPATVLHGRYTCVAKKPKCDECLVKDICPRIGV</sequence>
<accession>A0ABX7NF86</accession>
<evidence type="ECO:0000256" key="3">
    <source>
        <dbReference type="ARBA" id="ARBA00022723"/>
    </source>
</evidence>
<comment type="function">
    <text evidence="10">DNA repair enzyme that has both DNA N-glycosylase activity and AP-lyase activity. The DNA N-glycosylase activity releases various damaged pyrimidines from DNA by cleaving the N-glycosidic bond, leaving an AP (apurinic/apyrimidinic) site. The AP-lyase activity cleaves the phosphodiester bond 3' to the AP site by a beta-elimination, leaving a 3'-terminal unsaturated sugar and a product with a terminal 5'-phosphate.</text>
</comment>
<evidence type="ECO:0000259" key="11">
    <source>
        <dbReference type="SMART" id="SM00478"/>
    </source>
</evidence>
<keyword evidence="8 10" id="KW-0234">DNA repair</keyword>
<dbReference type="PANTHER" id="PTHR10359:SF18">
    <property type="entry name" value="ENDONUCLEASE III"/>
    <property type="match status" value="1"/>
</dbReference>
<evidence type="ECO:0000313" key="12">
    <source>
        <dbReference type="EMBL" id="QSQ16051.1"/>
    </source>
</evidence>
<protein>
    <recommendedName>
        <fullName evidence="10">Endonuclease III</fullName>
        <ecNumber evidence="10">4.2.99.18</ecNumber>
    </recommendedName>
    <alternativeName>
        <fullName evidence="10">DNA-(apurinic or apyrimidinic site) lyase</fullName>
    </alternativeName>
</protein>
<evidence type="ECO:0000256" key="8">
    <source>
        <dbReference type="ARBA" id="ARBA00023204"/>
    </source>
</evidence>
<evidence type="ECO:0000313" key="13">
    <source>
        <dbReference type="Proteomes" id="UP000663090"/>
    </source>
</evidence>
<dbReference type="InterPro" id="IPR005759">
    <property type="entry name" value="Nth"/>
</dbReference>
<comment type="cofactor">
    <cofactor evidence="10">
        <name>[4Fe-4S] cluster</name>
        <dbReference type="ChEBI" id="CHEBI:49883"/>
    </cofactor>
    <text evidence="10">Binds 1 [4Fe-4S] cluster.</text>
</comment>
<keyword evidence="12" id="KW-0255">Endonuclease</keyword>
<keyword evidence="3 10" id="KW-0479">Metal-binding</keyword>
<evidence type="ECO:0000256" key="2">
    <source>
        <dbReference type="ARBA" id="ARBA00022485"/>
    </source>
</evidence>
<keyword evidence="2 10" id="KW-0004">4Fe-4S</keyword>
<keyword evidence="7 10" id="KW-0411">Iron-sulfur</keyword>
<dbReference type="EMBL" id="CP071091">
    <property type="protein sequence ID" value="QSQ16051.1"/>
    <property type="molecule type" value="Genomic_DNA"/>
</dbReference>
<keyword evidence="13" id="KW-1185">Reference proteome</keyword>
<feature type="binding site" evidence="10">
    <location>
        <position position="205"/>
    </location>
    <ligand>
        <name>[4Fe-4S] cluster</name>
        <dbReference type="ChEBI" id="CHEBI:49883"/>
    </ligand>
</feature>
<dbReference type="HAMAP" id="MF_00942">
    <property type="entry name" value="Nth"/>
    <property type="match status" value="1"/>
</dbReference>
<evidence type="ECO:0000256" key="1">
    <source>
        <dbReference type="ARBA" id="ARBA00008343"/>
    </source>
</evidence>
<dbReference type="InterPro" id="IPR004036">
    <property type="entry name" value="Endonuclease-III-like_CS2"/>
</dbReference>
<dbReference type="InterPro" id="IPR023170">
    <property type="entry name" value="HhH_base_excis_C"/>
</dbReference>
<evidence type="ECO:0000256" key="4">
    <source>
        <dbReference type="ARBA" id="ARBA00022763"/>
    </source>
</evidence>
<dbReference type="SMART" id="SM00525">
    <property type="entry name" value="FES"/>
    <property type="match status" value="1"/>
</dbReference>
<keyword evidence="5 10" id="KW-0378">Hydrolase</keyword>
<keyword evidence="4 10" id="KW-0227">DNA damage</keyword>
<keyword evidence="6 10" id="KW-0408">Iron</keyword>
<dbReference type="PROSITE" id="PS01155">
    <property type="entry name" value="ENDONUCLEASE_III_2"/>
    <property type="match status" value="1"/>
</dbReference>
<keyword evidence="10" id="KW-0238">DNA-binding</keyword>
<evidence type="ECO:0000256" key="10">
    <source>
        <dbReference type="HAMAP-Rule" id="MF_00942"/>
    </source>
</evidence>
<dbReference type="SUPFAM" id="SSF48150">
    <property type="entry name" value="DNA-glycosylase"/>
    <property type="match status" value="1"/>
</dbReference>
<evidence type="ECO:0000256" key="9">
    <source>
        <dbReference type="ARBA" id="ARBA00023295"/>
    </source>
</evidence>
<organism evidence="12 13">
    <name type="scientific">Myxococcus landrumensis</name>
    <dbReference type="NCBI Taxonomy" id="2813577"/>
    <lineage>
        <taxon>Bacteria</taxon>
        <taxon>Pseudomonadati</taxon>
        <taxon>Myxococcota</taxon>
        <taxon>Myxococcia</taxon>
        <taxon>Myxococcales</taxon>
        <taxon>Cystobacterineae</taxon>
        <taxon>Myxococcaceae</taxon>
        <taxon>Myxococcus</taxon>
    </lineage>
</organism>
<keyword evidence="10" id="KW-0456">Lyase</keyword>
<feature type="domain" description="HhH-GPD" evidence="11">
    <location>
        <begin position="39"/>
        <end position="187"/>
    </location>
</feature>
<evidence type="ECO:0000256" key="7">
    <source>
        <dbReference type="ARBA" id="ARBA00023014"/>
    </source>
</evidence>
<dbReference type="Proteomes" id="UP000663090">
    <property type="component" value="Chromosome"/>
</dbReference>
<dbReference type="Gene3D" id="1.10.340.30">
    <property type="entry name" value="Hypothetical protein, domain 2"/>
    <property type="match status" value="1"/>
</dbReference>
<reference evidence="12 13" key="1">
    <citation type="submission" date="2021-02" db="EMBL/GenBank/DDBJ databases">
        <title>De Novo genome assembly of isolated myxobacteria.</title>
        <authorList>
            <person name="Stevens D.C."/>
        </authorList>
    </citation>
    <scope>NUCLEOTIDE SEQUENCE [LARGE SCALE GENOMIC DNA]</scope>
    <source>
        <strain evidence="12 13">SCHIC003</strain>
    </source>
</reference>